<accession>A0A382MCV3</accession>
<protein>
    <submittedName>
        <fullName evidence="1">Uncharacterized protein</fullName>
    </submittedName>
</protein>
<sequence>LAESLVLSGISEQNYEVMDKAQGGRIGRQEGGLMNLGGMEKDYRNDGGFVPIGGQEKADDVPARLSRNEFVFTADAVRNAGGGDIDRGAEVMENVMKNLEGGGKISEESQGEGAQEMFEVSERLSEVI</sequence>
<name>A0A382MCV3_9ZZZZ</name>
<dbReference type="AlphaFoldDB" id="A0A382MCV3"/>
<evidence type="ECO:0000313" key="1">
    <source>
        <dbReference type="EMBL" id="SVC45537.1"/>
    </source>
</evidence>
<organism evidence="1">
    <name type="scientific">marine metagenome</name>
    <dbReference type="NCBI Taxonomy" id="408172"/>
    <lineage>
        <taxon>unclassified sequences</taxon>
        <taxon>metagenomes</taxon>
        <taxon>ecological metagenomes</taxon>
    </lineage>
</organism>
<feature type="non-terminal residue" evidence="1">
    <location>
        <position position="1"/>
    </location>
</feature>
<dbReference type="EMBL" id="UINC01092177">
    <property type="protein sequence ID" value="SVC45537.1"/>
    <property type="molecule type" value="Genomic_DNA"/>
</dbReference>
<gene>
    <name evidence="1" type="ORF">METZ01_LOCUS298391</name>
</gene>
<proteinExistence type="predicted"/>
<reference evidence="1" key="1">
    <citation type="submission" date="2018-05" db="EMBL/GenBank/DDBJ databases">
        <authorList>
            <person name="Lanie J.A."/>
            <person name="Ng W.-L."/>
            <person name="Kazmierczak K.M."/>
            <person name="Andrzejewski T.M."/>
            <person name="Davidsen T.M."/>
            <person name="Wayne K.J."/>
            <person name="Tettelin H."/>
            <person name="Glass J.I."/>
            <person name="Rusch D."/>
            <person name="Podicherti R."/>
            <person name="Tsui H.-C.T."/>
            <person name="Winkler M.E."/>
        </authorList>
    </citation>
    <scope>NUCLEOTIDE SEQUENCE</scope>
</reference>